<evidence type="ECO:0000313" key="7">
    <source>
        <dbReference type="Proteomes" id="UP001155280"/>
    </source>
</evidence>
<dbReference type="InterPro" id="IPR005945">
    <property type="entry name" value="Pro_imino_pep"/>
</dbReference>
<dbReference type="Proteomes" id="UP001155280">
    <property type="component" value="Unassembled WGS sequence"/>
</dbReference>
<sequence length="322" mass="36567">MLSPGRSATGILLTIFLFLICSSCRKEVPTEGFVEVEGGKIWYKVVGKGEKTPLLILHGGPGSRSCTMMPGYSRLGDERKVIFYDQLGSGSSDRPQDTMLWRRERFVDEIEILREELDLEELHILGQSWGGALLSEYMITREPKGVRSVIFSSPLLSTRDWMDDARLLLSQMPQPVQDTIRKYEALKEYSKPVYLAAVDSFYSQHLSRRSWPREPVAECEGVGGFNSEVYNYMWGPTEFTATGTLLDFDRTDDLDEIEEPILFIAGEYDEARPETMYEYQKLSKNARVEIIEDAAHSTVVDQPEKVSLVISDFLKSVENSSE</sequence>
<feature type="domain" description="AB hydrolase-1" evidence="5">
    <location>
        <begin position="53"/>
        <end position="301"/>
    </location>
</feature>
<dbReference type="GO" id="GO:0008233">
    <property type="term" value="F:peptidase activity"/>
    <property type="evidence" value="ECO:0007669"/>
    <property type="project" value="InterPro"/>
</dbReference>
<dbReference type="InterPro" id="IPR050266">
    <property type="entry name" value="AB_hydrolase_sf"/>
</dbReference>
<gene>
    <name evidence="6" type="ORF">MKO06_02825</name>
</gene>
<comment type="similarity">
    <text evidence="1 3">Belongs to the peptidase S33 family.</text>
</comment>
<organism evidence="6 7">
    <name type="scientific">Christiangramia oceanisediminis</name>
    <dbReference type="NCBI Taxonomy" id="2920386"/>
    <lineage>
        <taxon>Bacteria</taxon>
        <taxon>Pseudomonadati</taxon>
        <taxon>Bacteroidota</taxon>
        <taxon>Flavobacteriia</taxon>
        <taxon>Flavobacteriales</taxon>
        <taxon>Flavobacteriaceae</taxon>
        <taxon>Christiangramia</taxon>
    </lineage>
</organism>
<evidence type="ECO:0000256" key="2">
    <source>
        <dbReference type="ARBA" id="ARBA00022801"/>
    </source>
</evidence>
<protein>
    <submittedName>
        <fullName evidence="6">Proline iminopeptidase-family hydrolase</fullName>
    </submittedName>
</protein>
<feature type="active site" evidence="4">
    <location>
        <position position="269"/>
    </location>
</feature>
<accession>A0A9X2KVV4</accession>
<dbReference type="RefSeq" id="WP_241550825.1">
    <property type="nucleotide sequence ID" value="NZ_JANCNS010000001.1"/>
</dbReference>
<dbReference type="PIRSF" id="PIRSF005539">
    <property type="entry name" value="Pept_S33_TRI_F1"/>
    <property type="match status" value="1"/>
</dbReference>
<evidence type="ECO:0000256" key="1">
    <source>
        <dbReference type="ARBA" id="ARBA00010088"/>
    </source>
</evidence>
<evidence type="ECO:0000256" key="4">
    <source>
        <dbReference type="PIRSR" id="PIRSR005539-1"/>
    </source>
</evidence>
<dbReference type="PRINTS" id="PR00793">
    <property type="entry name" value="PROAMNOPTASE"/>
</dbReference>
<dbReference type="PANTHER" id="PTHR43798">
    <property type="entry name" value="MONOACYLGLYCEROL LIPASE"/>
    <property type="match status" value="1"/>
</dbReference>
<dbReference type="InterPro" id="IPR002410">
    <property type="entry name" value="Peptidase_S33"/>
</dbReference>
<dbReference type="EMBL" id="JANCNS010000001">
    <property type="protein sequence ID" value="MCP9198823.1"/>
    <property type="molecule type" value="Genomic_DNA"/>
</dbReference>
<dbReference type="GO" id="GO:0006508">
    <property type="term" value="P:proteolysis"/>
    <property type="evidence" value="ECO:0007669"/>
    <property type="project" value="InterPro"/>
</dbReference>
<feature type="active site" description="Nucleophile" evidence="4">
    <location>
        <position position="128"/>
    </location>
</feature>
<proteinExistence type="inferred from homology"/>
<feature type="active site" description="Proton donor" evidence="4">
    <location>
        <position position="296"/>
    </location>
</feature>
<dbReference type="InterPro" id="IPR000073">
    <property type="entry name" value="AB_hydrolase_1"/>
</dbReference>
<comment type="caution">
    <text evidence="6">The sequence shown here is derived from an EMBL/GenBank/DDBJ whole genome shotgun (WGS) entry which is preliminary data.</text>
</comment>
<dbReference type="NCBIfam" id="TIGR01250">
    <property type="entry name" value="pro_imino_pep_2"/>
    <property type="match status" value="1"/>
</dbReference>
<keyword evidence="2 3" id="KW-0378">Hydrolase</keyword>
<dbReference type="Pfam" id="PF00561">
    <property type="entry name" value="Abhydrolase_1"/>
    <property type="match status" value="1"/>
</dbReference>
<evidence type="ECO:0000256" key="3">
    <source>
        <dbReference type="PIRNR" id="PIRNR005539"/>
    </source>
</evidence>
<dbReference type="AlphaFoldDB" id="A0A9X2KVV4"/>
<reference evidence="6" key="1">
    <citation type="submission" date="2022-07" db="EMBL/GenBank/DDBJ databases">
        <title>Gramela sediminis sp. nov., isolated from deep-sea sediment of the Indian Ocean.</title>
        <authorList>
            <person name="Shi H."/>
        </authorList>
    </citation>
    <scope>NUCLEOTIDE SEQUENCE</scope>
    <source>
        <strain evidence="6">GC03-9</strain>
    </source>
</reference>
<evidence type="ECO:0000313" key="6">
    <source>
        <dbReference type="EMBL" id="MCP9198823.1"/>
    </source>
</evidence>
<dbReference type="Gene3D" id="3.40.50.1820">
    <property type="entry name" value="alpha/beta hydrolase"/>
    <property type="match status" value="1"/>
</dbReference>
<dbReference type="SUPFAM" id="SSF53474">
    <property type="entry name" value="alpha/beta-Hydrolases"/>
    <property type="match status" value="1"/>
</dbReference>
<dbReference type="InterPro" id="IPR029058">
    <property type="entry name" value="AB_hydrolase_fold"/>
</dbReference>
<keyword evidence="7" id="KW-1185">Reference proteome</keyword>
<name>A0A9X2KVV4_9FLAO</name>
<evidence type="ECO:0000259" key="5">
    <source>
        <dbReference type="Pfam" id="PF00561"/>
    </source>
</evidence>